<name>A0A238WMZ0_HALEZ</name>
<reference evidence="2 3" key="1">
    <citation type="submission" date="2017-06" db="EMBL/GenBank/DDBJ databases">
        <authorList>
            <person name="Kim H.J."/>
            <person name="Triplett B.A."/>
        </authorList>
    </citation>
    <scope>NUCLEOTIDE SEQUENCE [LARGE SCALE GENOMIC DNA]</scope>
    <source>
        <strain evidence="2 3">DSM 19316</strain>
    </source>
</reference>
<protein>
    <recommendedName>
        <fullName evidence="4">DUF1102 domain-containing protein</fullName>
    </recommendedName>
</protein>
<sequence length="287" mass="29803">MSIPARMSSTRVRPLRALSLVLAFTAAVGLVFGTAGFTAMEAERGLAVTVTNDTSAYLGYAPLSDEVRDGELTAVVEYRNRFGSGLDDIDVDVSIAPSGSPRATIESVDSPSSLDEGAAAAVDVTLRCPVRERVPLVFEVDGNGGGVSVSLSRVHTVTCVPTSSMVTGVRYAGVGNAFVEAGGERATVEATVWLTDSVPGANGSEGSLRSETVASLNPSSPVRPQLSTNASNERIVGVAFPEQGVAYFHPGWNGANHVAPREGPGVRRTGVPLDAETVRNTSVVEDE</sequence>
<gene>
    <name evidence="2" type="ORF">SAMN06266787_102464</name>
</gene>
<accession>A0A238WMZ0</accession>
<dbReference type="Proteomes" id="UP000198297">
    <property type="component" value="Unassembled WGS sequence"/>
</dbReference>
<evidence type="ECO:0008006" key="4">
    <source>
        <dbReference type="Google" id="ProtNLM"/>
    </source>
</evidence>
<proteinExistence type="predicted"/>
<organism evidence="2 3">
    <name type="scientific">Halorubrum ezzemoulense</name>
    <name type="common">Halorubrum chaoviator</name>
    <dbReference type="NCBI Taxonomy" id="337243"/>
    <lineage>
        <taxon>Archaea</taxon>
        <taxon>Methanobacteriati</taxon>
        <taxon>Methanobacteriota</taxon>
        <taxon>Stenosarchaea group</taxon>
        <taxon>Halobacteria</taxon>
        <taxon>Halobacteriales</taxon>
        <taxon>Haloferacaceae</taxon>
        <taxon>Halorubrum</taxon>
    </lineage>
</organism>
<feature type="region of interest" description="Disordered" evidence="1">
    <location>
        <begin position="198"/>
        <end position="228"/>
    </location>
</feature>
<evidence type="ECO:0000313" key="2">
    <source>
        <dbReference type="EMBL" id="SNR47751.1"/>
    </source>
</evidence>
<dbReference type="RefSeq" id="WP_241988199.1">
    <property type="nucleotide sequence ID" value="NZ_FZNK01000002.1"/>
</dbReference>
<dbReference type="AlphaFoldDB" id="A0A238WMZ0"/>
<evidence type="ECO:0000313" key="3">
    <source>
        <dbReference type="Proteomes" id="UP000198297"/>
    </source>
</evidence>
<feature type="compositionally biased region" description="Polar residues" evidence="1">
    <location>
        <begin position="204"/>
        <end position="228"/>
    </location>
</feature>
<dbReference type="EMBL" id="FZNK01000002">
    <property type="protein sequence ID" value="SNR47751.1"/>
    <property type="molecule type" value="Genomic_DNA"/>
</dbReference>
<evidence type="ECO:0000256" key="1">
    <source>
        <dbReference type="SAM" id="MobiDB-lite"/>
    </source>
</evidence>